<evidence type="ECO:0000313" key="3">
    <source>
        <dbReference type="Proteomes" id="UP001148838"/>
    </source>
</evidence>
<reference evidence="2 3" key="1">
    <citation type="journal article" date="2022" name="Allergy">
        <title>Genome assembly and annotation of Periplaneta americana reveal a comprehensive cockroach allergen profile.</title>
        <authorList>
            <person name="Wang L."/>
            <person name="Xiong Q."/>
            <person name="Saelim N."/>
            <person name="Wang L."/>
            <person name="Nong W."/>
            <person name="Wan A.T."/>
            <person name="Shi M."/>
            <person name="Liu X."/>
            <person name="Cao Q."/>
            <person name="Hui J.H.L."/>
            <person name="Sookrung N."/>
            <person name="Leung T.F."/>
            <person name="Tungtrongchitr A."/>
            <person name="Tsui S.K.W."/>
        </authorList>
    </citation>
    <scope>NUCLEOTIDE SEQUENCE [LARGE SCALE GENOMIC DNA]</scope>
    <source>
        <strain evidence="2">PWHHKU_190912</strain>
    </source>
</reference>
<organism evidence="2 3">
    <name type="scientific">Periplaneta americana</name>
    <name type="common">American cockroach</name>
    <name type="synonym">Blatta americana</name>
    <dbReference type="NCBI Taxonomy" id="6978"/>
    <lineage>
        <taxon>Eukaryota</taxon>
        <taxon>Metazoa</taxon>
        <taxon>Ecdysozoa</taxon>
        <taxon>Arthropoda</taxon>
        <taxon>Hexapoda</taxon>
        <taxon>Insecta</taxon>
        <taxon>Pterygota</taxon>
        <taxon>Neoptera</taxon>
        <taxon>Polyneoptera</taxon>
        <taxon>Dictyoptera</taxon>
        <taxon>Blattodea</taxon>
        <taxon>Blattoidea</taxon>
        <taxon>Blattidae</taxon>
        <taxon>Blattinae</taxon>
        <taxon>Periplaneta</taxon>
    </lineage>
</organism>
<evidence type="ECO:0000313" key="2">
    <source>
        <dbReference type="EMBL" id="KAJ4428371.1"/>
    </source>
</evidence>
<sequence length="189" mass="22191">MPRLEMNNDRESRTAGACKAEDPHDSVVYAASLTWDCLLLRWAGHVARMGESRNAYRVLVRRPEGKRPLGRPRRRWEDNIKMDLREVGYDDREWINLAQDRVQWRAYLKAAMNLRHCEYRQGEQGDYKENKGKVNITRGRIGGKCECKDNKENNTRTRGIQEEEEYKENKGHKGNTRRTRGIQGEQEGE</sequence>
<feature type="compositionally biased region" description="Basic and acidic residues" evidence="1">
    <location>
        <begin position="143"/>
        <end position="171"/>
    </location>
</feature>
<comment type="caution">
    <text evidence="2">The sequence shown here is derived from an EMBL/GenBank/DDBJ whole genome shotgun (WGS) entry which is preliminary data.</text>
</comment>
<name>A0ABQ8S3B5_PERAM</name>
<dbReference type="Proteomes" id="UP001148838">
    <property type="component" value="Unassembled WGS sequence"/>
</dbReference>
<proteinExistence type="predicted"/>
<accession>A0ABQ8S3B5</accession>
<keyword evidence="3" id="KW-1185">Reference proteome</keyword>
<evidence type="ECO:0000256" key="1">
    <source>
        <dbReference type="SAM" id="MobiDB-lite"/>
    </source>
</evidence>
<gene>
    <name evidence="2" type="ORF">ANN_24390</name>
</gene>
<protein>
    <submittedName>
        <fullName evidence="2">Uncharacterized protein</fullName>
    </submittedName>
</protein>
<feature type="region of interest" description="Disordered" evidence="1">
    <location>
        <begin position="142"/>
        <end position="189"/>
    </location>
</feature>
<dbReference type="EMBL" id="JAJSOF020000037">
    <property type="protein sequence ID" value="KAJ4428371.1"/>
    <property type="molecule type" value="Genomic_DNA"/>
</dbReference>